<dbReference type="PANTHER" id="PTHR30290">
    <property type="entry name" value="PERIPLASMIC BINDING COMPONENT OF ABC TRANSPORTER"/>
    <property type="match status" value="1"/>
</dbReference>
<reference evidence="6 7" key="1">
    <citation type="journal article" date="2013" name="Antonie Van Leeuwenhoek">
        <title>Paracoccus zhejiangensis sp. nov., isolated from activated sludge in wastewater-treatment system.</title>
        <authorList>
            <person name="Wu Z.G."/>
            <person name="Zhang D.F."/>
            <person name="Liu Y.L."/>
            <person name="Wang F."/>
            <person name="Jiang X."/>
            <person name="Li C."/>
            <person name="Li S.P."/>
            <person name="Hong Q."/>
            <person name="Li W.J."/>
        </authorList>
    </citation>
    <scope>NUCLEOTIDE SEQUENCE [LARGE SCALE GENOMIC DNA]</scope>
    <source>
        <strain evidence="6 7">J6</strain>
    </source>
</reference>
<dbReference type="CDD" id="cd08497">
    <property type="entry name" value="MbnE-like"/>
    <property type="match status" value="1"/>
</dbReference>
<dbReference type="SUPFAM" id="SSF53850">
    <property type="entry name" value="Periplasmic binding protein-like II"/>
    <property type="match status" value="1"/>
</dbReference>
<keyword evidence="7" id="KW-1185">Reference proteome</keyword>
<dbReference type="InterPro" id="IPR030678">
    <property type="entry name" value="Peptide/Ni-bd"/>
</dbReference>
<dbReference type="Gene3D" id="3.10.105.10">
    <property type="entry name" value="Dipeptide-binding Protein, Domain 3"/>
    <property type="match status" value="1"/>
</dbReference>
<dbReference type="AlphaFoldDB" id="A0A2H5EWE5"/>
<sequence>MRPILPLIGLLAGFGILPASAQEAAPEAATPAAAAPATDEGVTVSHGYAIIGDLKLPADFPHLPYVNPKAPKGGYIIESVPNTSNFDNFNPFTFKGRPAVFSATMLETLMDRDSSDFGASYCLLCETLEYPESRDWVIFHLRPEVKFADGSPMTAADVVFSVEAMRDQGSTGTKLMIQQQIASVEALDDHTVKFTFTPDYPRREVVSFVGGLPIMSKADFETRALKLDETMDKPLIGSGPYELSGWNMGRWVEVTRREDYWGKDLALNVGRHNFDRMRYEHFADYDAAFQAFTAGEYTFRRENSSIKWATAYNFPAQEKGWVKVETLPDNSSVSGQAWVFNLRREKFQDPRVRQAIGMMFNFQWTNDKMFYGLYSRQQSYWQNRPLAAEGMPSPEELALLEPLKADLPETVFTEPAFVWPEGSEQPRDRRAMRAAGALLDEAGWTIGSDGLRRNDKGEVLRVEFMNDSVTLDRILNPYVEALRGIGVDAVNARVDNAELESREREHDFDITSTFIGQSPIPGAEMLPVFGSEYAESESNLLGLKNPAIDKLMKDVEHAKTQEEMETAARALDRSLRAMFLSIPQWYNADHLLAYYDMYERPETLPDFALGEMDFWWFNPEKEAKLKAEGALR</sequence>
<evidence type="ECO:0000256" key="3">
    <source>
        <dbReference type="ARBA" id="ARBA00022729"/>
    </source>
</evidence>
<dbReference type="Pfam" id="PF00496">
    <property type="entry name" value="SBP_bac_5"/>
    <property type="match status" value="1"/>
</dbReference>
<evidence type="ECO:0000256" key="4">
    <source>
        <dbReference type="SAM" id="SignalP"/>
    </source>
</evidence>
<evidence type="ECO:0000313" key="7">
    <source>
        <dbReference type="Proteomes" id="UP000234530"/>
    </source>
</evidence>
<dbReference type="EMBL" id="CP025430">
    <property type="protein sequence ID" value="AUH63625.1"/>
    <property type="molecule type" value="Genomic_DNA"/>
</dbReference>
<accession>A0A2H5EWE5</accession>
<dbReference type="Proteomes" id="UP000234530">
    <property type="component" value="Chromosome"/>
</dbReference>
<dbReference type="GO" id="GO:0043190">
    <property type="term" value="C:ATP-binding cassette (ABC) transporter complex"/>
    <property type="evidence" value="ECO:0007669"/>
    <property type="project" value="InterPro"/>
</dbReference>
<protein>
    <submittedName>
        <fullName evidence="6">ABC transporter substrate-binding protein</fullName>
    </submittedName>
</protein>
<dbReference type="PIRSF" id="PIRSF002741">
    <property type="entry name" value="MppA"/>
    <property type="match status" value="1"/>
</dbReference>
<proteinExistence type="inferred from homology"/>
<feature type="signal peptide" evidence="4">
    <location>
        <begin position="1"/>
        <end position="21"/>
    </location>
</feature>
<evidence type="ECO:0000256" key="1">
    <source>
        <dbReference type="ARBA" id="ARBA00004418"/>
    </source>
</evidence>
<evidence type="ECO:0000256" key="2">
    <source>
        <dbReference type="ARBA" id="ARBA00005695"/>
    </source>
</evidence>
<gene>
    <name evidence="6" type="ORF">CX676_05145</name>
</gene>
<name>A0A2H5EWE5_9RHOB</name>
<feature type="domain" description="Solute-binding protein family 5" evidence="5">
    <location>
        <begin position="136"/>
        <end position="532"/>
    </location>
</feature>
<evidence type="ECO:0000313" key="6">
    <source>
        <dbReference type="EMBL" id="AUH63625.1"/>
    </source>
</evidence>
<dbReference type="GO" id="GO:1904680">
    <property type="term" value="F:peptide transmembrane transporter activity"/>
    <property type="evidence" value="ECO:0007669"/>
    <property type="project" value="TreeGrafter"/>
</dbReference>
<dbReference type="GO" id="GO:0042884">
    <property type="term" value="P:microcin transport"/>
    <property type="evidence" value="ECO:0007669"/>
    <property type="project" value="TreeGrafter"/>
</dbReference>
<feature type="chain" id="PRO_5014145329" evidence="4">
    <location>
        <begin position="22"/>
        <end position="632"/>
    </location>
</feature>
<dbReference type="PANTHER" id="PTHR30290:SF64">
    <property type="entry name" value="ABC TRANSPORTER PERIPLASMIC BINDING PROTEIN"/>
    <property type="match status" value="1"/>
</dbReference>
<organism evidence="6 7">
    <name type="scientific">Paracoccus zhejiangensis</name>
    <dbReference type="NCBI Taxonomy" id="1077935"/>
    <lineage>
        <taxon>Bacteria</taxon>
        <taxon>Pseudomonadati</taxon>
        <taxon>Pseudomonadota</taxon>
        <taxon>Alphaproteobacteria</taxon>
        <taxon>Rhodobacterales</taxon>
        <taxon>Paracoccaceae</taxon>
        <taxon>Paracoccus</taxon>
    </lineage>
</organism>
<dbReference type="KEGG" id="pzh:CX676_05145"/>
<keyword evidence="3 4" id="KW-0732">Signal</keyword>
<comment type="similarity">
    <text evidence="2">Belongs to the bacterial solute-binding protein 5 family.</text>
</comment>
<dbReference type="InterPro" id="IPR000914">
    <property type="entry name" value="SBP_5_dom"/>
</dbReference>
<dbReference type="GO" id="GO:0015833">
    <property type="term" value="P:peptide transport"/>
    <property type="evidence" value="ECO:0007669"/>
    <property type="project" value="TreeGrafter"/>
</dbReference>
<dbReference type="InterPro" id="IPR039424">
    <property type="entry name" value="SBP_5"/>
</dbReference>
<dbReference type="OrthoDB" id="9803988at2"/>
<dbReference type="RefSeq" id="WP_101751667.1">
    <property type="nucleotide sequence ID" value="NZ_CP025430.1"/>
</dbReference>
<dbReference type="Gene3D" id="3.40.190.10">
    <property type="entry name" value="Periplasmic binding protein-like II"/>
    <property type="match status" value="1"/>
</dbReference>
<evidence type="ECO:0000259" key="5">
    <source>
        <dbReference type="Pfam" id="PF00496"/>
    </source>
</evidence>
<dbReference type="GO" id="GO:0030288">
    <property type="term" value="C:outer membrane-bounded periplasmic space"/>
    <property type="evidence" value="ECO:0007669"/>
    <property type="project" value="TreeGrafter"/>
</dbReference>
<comment type="subcellular location">
    <subcellularLocation>
        <location evidence="1">Periplasm</location>
    </subcellularLocation>
</comment>